<reference evidence="1" key="1">
    <citation type="submission" date="2021-09" db="EMBL/GenBank/DDBJ databases">
        <authorList>
            <person name="Martin H S."/>
        </authorList>
    </citation>
    <scope>NUCLEOTIDE SEQUENCE</scope>
</reference>
<accession>A0A8J2VR15</accession>
<protein>
    <submittedName>
        <fullName evidence="1">(African queen) hypothetical protein</fullName>
    </submittedName>
</protein>
<organism evidence="1 2">
    <name type="scientific">Danaus chrysippus</name>
    <name type="common">African queen</name>
    <dbReference type="NCBI Taxonomy" id="151541"/>
    <lineage>
        <taxon>Eukaryota</taxon>
        <taxon>Metazoa</taxon>
        <taxon>Ecdysozoa</taxon>
        <taxon>Arthropoda</taxon>
        <taxon>Hexapoda</taxon>
        <taxon>Insecta</taxon>
        <taxon>Pterygota</taxon>
        <taxon>Neoptera</taxon>
        <taxon>Endopterygota</taxon>
        <taxon>Lepidoptera</taxon>
        <taxon>Glossata</taxon>
        <taxon>Ditrysia</taxon>
        <taxon>Papilionoidea</taxon>
        <taxon>Nymphalidae</taxon>
        <taxon>Danainae</taxon>
        <taxon>Danaini</taxon>
        <taxon>Danaina</taxon>
        <taxon>Danaus</taxon>
        <taxon>Anosia</taxon>
    </lineage>
</organism>
<dbReference type="AlphaFoldDB" id="A0A8J2VR15"/>
<dbReference type="EMBL" id="CAKASE010000046">
    <property type="protein sequence ID" value="CAG9561141.1"/>
    <property type="molecule type" value="Genomic_DNA"/>
</dbReference>
<name>A0A8J2VR15_9NEOP</name>
<proteinExistence type="predicted"/>
<gene>
    <name evidence="1" type="ORF">DCHRY22_LOCUS2694</name>
</gene>
<sequence>MASGVLFIADDERCERWMDGWLDGRMDDVSSASLQRPGLARRRPDHEHTDYTCILYLTESIIMLHTRTYSPQQMTRFAHVM</sequence>
<evidence type="ECO:0000313" key="2">
    <source>
        <dbReference type="Proteomes" id="UP000789524"/>
    </source>
</evidence>
<keyword evidence="2" id="KW-1185">Reference proteome</keyword>
<dbReference type="Proteomes" id="UP000789524">
    <property type="component" value="Unassembled WGS sequence"/>
</dbReference>
<evidence type="ECO:0000313" key="1">
    <source>
        <dbReference type="EMBL" id="CAG9561141.1"/>
    </source>
</evidence>
<comment type="caution">
    <text evidence="1">The sequence shown here is derived from an EMBL/GenBank/DDBJ whole genome shotgun (WGS) entry which is preliminary data.</text>
</comment>